<dbReference type="InterPro" id="IPR019496">
    <property type="entry name" value="NUFIP1_cons_dom"/>
</dbReference>
<feature type="compositionally biased region" description="Basic and acidic residues" evidence="2">
    <location>
        <begin position="287"/>
        <end position="298"/>
    </location>
</feature>
<dbReference type="GO" id="GO:0003723">
    <property type="term" value="F:RNA binding"/>
    <property type="evidence" value="ECO:0007669"/>
    <property type="project" value="InterPro"/>
</dbReference>
<gene>
    <name evidence="4" type="ORF">PYX00_006860</name>
</gene>
<dbReference type="GO" id="GO:0005634">
    <property type="term" value="C:nucleus"/>
    <property type="evidence" value="ECO:0007669"/>
    <property type="project" value="TreeGrafter"/>
</dbReference>
<dbReference type="PROSITE" id="PS50157">
    <property type="entry name" value="ZINC_FINGER_C2H2_2"/>
    <property type="match status" value="1"/>
</dbReference>
<feature type="compositionally biased region" description="Polar residues" evidence="2">
    <location>
        <begin position="79"/>
        <end position="90"/>
    </location>
</feature>
<dbReference type="EMBL" id="JARGDH010000003">
    <property type="protein sequence ID" value="KAL0274436.1"/>
    <property type="molecule type" value="Genomic_DNA"/>
</dbReference>
<feature type="compositionally biased region" description="Basic residues" evidence="2">
    <location>
        <begin position="7"/>
        <end position="16"/>
    </location>
</feature>
<feature type="domain" description="C2H2-type" evidence="3">
    <location>
        <begin position="167"/>
        <end position="189"/>
    </location>
</feature>
<keyword evidence="1" id="KW-0862">Zinc</keyword>
<feature type="compositionally biased region" description="Basic residues" evidence="2">
    <location>
        <begin position="429"/>
        <end position="443"/>
    </location>
</feature>
<dbReference type="PROSITE" id="PS00028">
    <property type="entry name" value="ZINC_FINGER_C2H2_1"/>
    <property type="match status" value="1"/>
</dbReference>
<evidence type="ECO:0000256" key="1">
    <source>
        <dbReference type="PROSITE-ProRule" id="PRU00042"/>
    </source>
</evidence>
<dbReference type="InterPro" id="IPR039136">
    <property type="entry name" value="NUFIP1-like"/>
</dbReference>
<evidence type="ECO:0000313" key="4">
    <source>
        <dbReference type="EMBL" id="KAL0274436.1"/>
    </source>
</evidence>
<name>A0AAW2HXZ8_9NEOP</name>
<comment type="caution">
    <text evidence="4">The sequence shown here is derived from an EMBL/GenBank/DDBJ whole genome shotgun (WGS) entry which is preliminary data.</text>
</comment>
<sequence length="502" mass="57832">MGLNPRGRGRGIKGRRGGGMAGPGPMFRGPPGMYGPPPMGFPPGPPPFGPPFFGGPGGSNFGPRRPPGYGKFPRKNFKGRNQQRNSNSQAVEIDLSKPWVTEEIKSEESKKLECLETWRKSKDDNDWSKYKEQKQVVQEMYDKAKAEYLANKPEEAGLWCTEVPEEYHCDACDKSFDCEKSYYIHESEHEVCGREGCQYSAHPKLVYKHVKMQHLSGLYKRMGKLNTPEDIANWIAERKRKYPTRKVVEEKKAIEEEKMKRGERIKEDDSKFNKSFIKKKERNKMKSFERKSLKDHKSSSKKRWKKEVKEDVQTVSEALKEEKSWRGSVAPFCGTKKVYSEEEPVQEGRNDKSDFSDDEWEHTSVFTDSVASEVKPISNSLGILAACYDSDNSSEQEFVEKNGDDSAPEEVKTVHIKEECSEKSDISKKRPLPSKRKRGKSKRSRTEGIEKENLKEWRTVHIGKKRELTLLEKLLSKEIKHERNVILQCVRYVVQNNFFLNC</sequence>
<feature type="compositionally biased region" description="Pro residues" evidence="2">
    <location>
        <begin position="33"/>
        <end position="50"/>
    </location>
</feature>
<feature type="region of interest" description="Disordered" evidence="2">
    <location>
        <begin position="1"/>
        <end position="93"/>
    </location>
</feature>
<dbReference type="Pfam" id="PF10453">
    <property type="entry name" value="NUFIP1"/>
    <property type="match status" value="1"/>
</dbReference>
<protein>
    <recommendedName>
        <fullName evidence="3">C2H2-type domain-containing protein</fullName>
    </recommendedName>
</protein>
<organism evidence="4">
    <name type="scientific">Menopon gallinae</name>
    <name type="common">poultry shaft louse</name>
    <dbReference type="NCBI Taxonomy" id="328185"/>
    <lineage>
        <taxon>Eukaryota</taxon>
        <taxon>Metazoa</taxon>
        <taxon>Ecdysozoa</taxon>
        <taxon>Arthropoda</taxon>
        <taxon>Hexapoda</taxon>
        <taxon>Insecta</taxon>
        <taxon>Pterygota</taxon>
        <taxon>Neoptera</taxon>
        <taxon>Paraneoptera</taxon>
        <taxon>Psocodea</taxon>
        <taxon>Troctomorpha</taxon>
        <taxon>Phthiraptera</taxon>
        <taxon>Amblycera</taxon>
        <taxon>Menoponidae</taxon>
        <taxon>Menopon</taxon>
    </lineage>
</organism>
<dbReference type="AlphaFoldDB" id="A0AAW2HXZ8"/>
<proteinExistence type="predicted"/>
<evidence type="ECO:0000259" key="3">
    <source>
        <dbReference type="PROSITE" id="PS50157"/>
    </source>
</evidence>
<dbReference type="InterPro" id="IPR013087">
    <property type="entry name" value="Znf_C2H2_type"/>
</dbReference>
<dbReference type="PANTHER" id="PTHR13309">
    <property type="entry name" value="NUCLEAR FRAGILE X MENTAL RETARDATION PROTEIN INTERACTING PROTEIN 1"/>
    <property type="match status" value="1"/>
</dbReference>
<dbReference type="PANTHER" id="PTHR13309:SF0">
    <property type="entry name" value="FMR1-INTERACTING PROTEIN NUFIP1"/>
    <property type="match status" value="1"/>
</dbReference>
<feature type="region of interest" description="Disordered" evidence="2">
    <location>
        <begin position="287"/>
        <end position="307"/>
    </location>
</feature>
<evidence type="ECO:0000256" key="2">
    <source>
        <dbReference type="SAM" id="MobiDB-lite"/>
    </source>
</evidence>
<dbReference type="GO" id="GO:0008270">
    <property type="term" value="F:zinc ion binding"/>
    <property type="evidence" value="ECO:0007669"/>
    <property type="project" value="UniProtKB-KW"/>
</dbReference>
<feature type="compositionally biased region" description="Basic and acidic residues" evidence="2">
    <location>
        <begin position="419"/>
        <end position="428"/>
    </location>
</feature>
<accession>A0AAW2HXZ8</accession>
<feature type="region of interest" description="Disordered" evidence="2">
    <location>
        <begin position="419"/>
        <end position="448"/>
    </location>
</feature>
<keyword evidence="1" id="KW-0863">Zinc-finger</keyword>
<reference evidence="4" key="1">
    <citation type="journal article" date="2024" name="Gigascience">
        <title>Chromosome-level genome of the poultry shaft louse Menopon gallinae provides insight into the host-switching and adaptive evolution of parasitic lice.</title>
        <authorList>
            <person name="Xu Y."/>
            <person name="Ma L."/>
            <person name="Liu S."/>
            <person name="Liang Y."/>
            <person name="Liu Q."/>
            <person name="He Z."/>
            <person name="Tian L."/>
            <person name="Duan Y."/>
            <person name="Cai W."/>
            <person name="Li H."/>
            <person name="Song F."/>
        </authorList>
    </citation>
    <scope>NUCLEOTIDE SEQUENCE</scope>
    <source>
        <strain evidence="4">Cailab_2023a</strain>
    </source>
</reference>
<dbReference type="GO" id="GO:0000492">
    <property type="term" value="P:box C/D snoRNP assembly"/>
    <property type="evidence" value="ECO:0007669"/>
    <property type="project" value="TreeGrafter"/>
</dbReference>
<keyword evidence="1" id="KW-0479">Metal-binding</keyword>